<sequence length="133" mass="15529">MTWDDVILDGNEWIGPGEHLGFECQRLYFLFGFEKIHINLIDNEIINKIMTKKTHEKHAETDSTQYLLEAYNNLKFCPEAGDSLQFVDGKYQITLTPERTKILNLHAKELAKKAKARKKEELVEANDKKFEKD</sequence>
<keyword evidence="2" id="KW-1185">Reference proteome</keyword>
<name>A0A4E0QKN8_9GAMM</name>
<reference evidence="1 2" key="1">
    <citation type="journal article" date="2016" name="Front. Microbiol.">
        <title>Single-Cell (Meta-)Genomics of a Dimorphic Candidatus Thiomargarita nelsonii Reveals Genomic Plasticity.</title>
        <authorList>
            <person name="Flood B.E."/>
            <person name="Fliss P."/>
            <person name="Jones D.S."/>
            <person name="Dick G.J."/>
            <person name="Jain S."/>
            <person name="Kaster A.K."/>
            <person name="Winkel M."/>
            <person name="Mussmann M."/>
            <person name="Bailey J."/>
        </authorList>
    </citation>
    <scope>NUCLEOTIDE SEQUENCE [LARGE SCALE GENOMIC DNA]</scope>
    <source>
        <strain evidence="1">Hydrate Ridge</strain>
    </source>
</reference>
<proteinExistence type="predicted"/>
<evidence type="ECO:0000313" key="1">
    <source>
        <dbReference type="EMBL" id="TGN99968.1"/>
    </source>
</evidence>
<protein>
    <submittedName>
        <fullName evidence="1">Uncharacterized protein</fullName>
    </submittedName>
</protein>
<dbReference type="AlphaFoldDB" id="A0A4E0QKN8"/>
<gene>
    <name evidence="1" type="ORF">PN36_29060</name>
</gene>
<evidence type="ECO:0000313" key="2">
    <source>
        <dbReference type="Proteomes" id="UP000030428"/>
    </source>
</evidence>
<organism evidence="1 2">
    <name type="scientific">Candidatus Thiomargarita nelsonii</name>
    <dbReference type="NCBI Taxonomy" id="1003181"/>
    <lineage>
        <taxon>Bacteria</taxon>
        <taxon>Pseudomonadati</taxon>
        <taxon>Pseudomonadota</taxon>
        <taxon>Gammaproteobacteria</taxon>
        <taxon>Thiotrichales</taxon>
        <taxon>Thiotrichaceae</taxon>
        <taxon>Thiomargarita</taxon>
    </lineage>
</organism>
<comment type="caution">
    <text evidence="1">The sequence shown here is derived from an EMBL/GenBank/DDBJ whole genome shotgun (WGS) entry which is preliminary data.</text>
</comment>
<dbReference type="Proteomes" id="UP000030428">
    <property type="component" value="Unassembled WGS sequence"/>
</dbReference>
<accession>A0A4E0QKN8</accession>
<dbReference type="EMBL" id="JSZA02000196">
    <property type="protein sequence ID" value="TGN99968.1"/>
    <property type="molecule type" value="Genomic_DNA"/>
</dbReference>